<reference evidence="1 2" key="1">
    <citation type="submission" date="2020-04" db="EMBL/GenBank/DDBJ databases">
        <title>Genome sequencing of novel species.</title>
        <authorList>
            <person name="Heo J."/>
            <person name="Kim S.-J."/>
            <person name="Kim J.-S."/>
            <person name="Hong S.-B."/>
            <person name="Kwon S.-W."/>
        </authorList>
    </citation>
    <scope>NUCLEOTIDE SEQUENCE [LARGE SCALE GENOMIC DNA]</scope>
    <source>
        <strain evidence="1 2">AF9R3</strain>
    </source>
</reference>
<organism evidence="1 2">
    <name type="scientific">Duganella dendranthematis</name>
    <dbReference type="NCBI Taxonomy" id="2728021"/>
    <lineage>
        <taxon>Bacteria</taxon>
        <taxon>Pseudomonadati</taxon>
        <taxon>Pseudomonadota</taxon>
        <taxon>Betaproteobacteria</taxon>
        <taxon>Burkholderiales</taxon>
        <taxon>Oxalobacteraceae</taxon>
        <taxon>Telluria group</taxon>
        <taxon>Duganella</taxon>
    </lineage>
</organism>
<evidence type="ECO:0000313" key="1">
    <source>
        <dbReference type="EMBL" id="QJD91790.1"/>
    </source>
</evidence>
<name>A0ABX6MC47_9BURK</name>
<dbReference type="EMBL" id="CP051684">
    <property type="protein sequence ID" value="QJD91790.1"/>
    <property type="molecule type" value="Genomic_DNA"/>
</dbReference>
<dbReference type="RefSeq" id="WP_169113100.1">
    <property type="nucleotide sequence ID" value="NZ_CP051684.1"/>
</dbReference>
<gene>
    <name evidence="1" type="ORF">HH213_17870</name>
</gene>
<keyword evidence="2" id="KW-1185">Reference proteome</keyword>
<accession>A0ABX6MC47</accession>
<evidence type="ECO:0000313" key="2">
    <source>
        <dbReference type="Proteomes" id="UP000503117"/>
    </source>
</evidence>
<dbReference type="Proteomes" id="UP000503117">
    <property type="component" value="Chromosome"/>
</dbReference>
<proteinExistence type="predicted"/>
<protein>
    <submittedName>
        <fullName evidence="1">Uncharacterized protein</fullName>
    </submittedName>
</protein>
<sequence length="142" mass="16432">MDKTEFEALRKRVVSQVKLAPRYETMLLNVLGNLVGRMQADAGVDDRYISADWGKYENGGLDFILAFKFDDMELQTDLLPLRVEVGIRMQLLPQDKILRFSFKNEVRTVDLRSDETEISQPLQPVIDIVDEIVKREVHAFFV</sequence>